<evidence type="ECO:0000313" key="2">
    <source>
        <dbReference type="EMBL" id="GBO40572.1"/>
    </source>
</evidence>
<dbReference type="Proteomes" id="UP000499080">
    <property type="component" value="Unassembled WGS sequence"/>
</dbReference>
<sequence length="101" mass="11616">MFIDNPSEDQEHQRDSPPKKEYWKVIAKHPKKAAIQRIREIGVSKSSVSNQWESYIPTMVHALNEGDTTEENIFVNGTGKNVNRMHSLRKTSFKAMKLCSN</sequence>
<reference evidence="2 3" key="1">
    <citation type="journal article" date="2019" name="Sci. Rep.">
        <title>Orb-weaving spider Araneus ventricosus genome elucidates the spidroin gene catalogue.</title>
        <authorList>
            <person name="Kono N."/>
            <person name="Nakamura H."/>
            <person name="Ohtoshi R."/>
            <person name="Moran D.A.P."/>
            <person name="Shinohara A."/>
            <person name="Yoshida Y."/>
            <person name="Fujiwara M."/>
            <person name="Mori M."/>
            <person name="Tomita M."/>
            <person name="Arakawa K."/>
        </authorList>
    </citation>
    <scope>NUCLEOTIDE SEQUENCE [LARGE SCALE GENOMIC DNA]</scope>
</reference>
<evidence type="ECO:0000256" key="1">
    <source>
        <dbReference type="SAM" id="MobiDB-lite"/>
    </source>
</evidence>
<accession>A0A4Y2WXB4</accession>
<comment type="caution">
    <text evidence="2">The sequence shown here is derived from an EMBL/GenBank/DDBJ whole genome shotgun (WGS) entry which is preliminary data.</text>
</comment>
<evidence type="ECO:0000313" key="3">
    <source>
        <dbReference type="Proteomes" id="UP000499080"/>
    </source>
</evidence>
<protein>
    <submittedName>
        <fullName evidence="2">Uncharacterized protein</fullName>
    </submittedName>
</protein>
<gene>
    <name evidence="2" type="ORF">AVEN_144470_1</name>
</gene>
<proteinExistence type="predicted"/>
<dbReference type="EMBL" id="BGPR01065836">
    <property type="protein sequence ID" value="GBO40572.1"/>
    <property type="molecule type" value="Genomic_DNA"/>
</dbReference>
<keyword evidence="3" id="KW-1185">Reference proteome</keyword>
<organism evidence="2 3">
    <name type="scientific">Araneus ventricosus</name>
    <name type="common">Orbweaver spider</name>
    <name type="synonym">Epeira ventricosa</name>
    <dbReference type="NCBI Taxonomy" id="182803"/>
    <lineage>
        <taxon>Eukaryota</taxon>
        <taxon>Metazoa</taxon>
        <taxon>Ecdysozoa</taxon>
        <taxon>Arthropoda</taxon>
        <taxon>Chelicerata</taxon>
        <taxon>Arachnida</taxon>
        <taxon>Araneae</taxon>
        <taxon>Araneomorphae</taxon>
        <taxon>Entelegynae</taxon>
        <taxon>Araneoidea</taxon>
        <taxon>Araneidae</taxon>
        <taxon>Araneus</taxon>
    </lineage>
</organism>
<dbReference type="AlphaFoldDB" id="A0A4Y2WXB4"/>
<name>A0A4Y2WXB4_ARAVE</name>
<feature type="compositionally biased region" description="Basic and acidic residues" evidence="1">
    <location>
        <begin position="9"/>
        <end position="21"/>
    </location>
</feature>
<feature type="region of interest" description="Disordered" evidence="1">
    <location>
        <begin position="1"/>
        <end position="21"/>
    </location>
</feature>